<keyword evidence="1" id="KW-0812">Transmembrane</keyword>
<accession>A0ABV6YX00</accession>
<evidence type="ECO:0000313" key="2">
    <source>
        <dbReference type="EMBL" id="MFC1850588.1"/>
    </source>
</evidence>
<keyword evidence="3" id="KW-1185">Reference proteome</keyword>
<name>A0ABV6YX00_UNCC1</name>
<keyword evidence="1" id="KW-1133">Transmembrane helix</keyword>
<feature type="transmembrane region" description="Helical" evidence="1">
    <location>
        <begin position="57"/>
        <end position="76"/>
    </location>
</feature>
<evidence type="ECO:0000313" key="3">
    <source>
        <dbReference type="Proteomes" id="UP001594351"/>
    </source>
</evidence>
<keyword evidence="1" id="KW-0472">Membrane</keyword>
<comment type="caution">
    <text evidence="2">The sequence shown here is derived from an EMBL/GenBank/DDBJ whole genome shotgun (WGS) entry which is preliminary data.</text>
</comment>
<evidence type="ECO:0000256" key="1">
    <source>
        <dbReference type="SAM" id="Phobius"/>
    </source>
</evidence>
<proteinExistence type="predicted"/>
<organism evidence="2 3">
    <name type="scientific">candidate division CSSED10-310 bacterium</name>
    <dbReference type="NCBI Taxonomy" id="2855610"/>
    <lineage>
        <taxon>Bacteria</taxon>
        <taxon>Bacteria division CSSED10-310</taxon>
    </lineage>
</organism>
<dbReference type="EMBL" id="JBHPBY010000109">
    <property type="protein sequence ID" value="MFC1850588.1"/>
    <property type="molecule type" value="Genomic_DNA"/>
</dbReference>
<reference evidence="2 3" key="1">
    <citation type="submission" date="2024-09" db="EMBL/GenBank/DDBJ databases">
        <title>Laminarin stimulates single cell rates of sulfate reduction while oxygen inhibits transcriptomic activity in coastal marine sediment.</title>
        <authorList>
            <person name="Lindsay M."/>
            <person name="Orcutt B."/>
            <person name="Emerson D."/>
            <person name="Stepanauskas R."/>
            <person name="D'Angelo T."/>
        </authorList>
    </citation>
    <scope>NUCLEOTIDE SEQUENCE [LARGE SCALE GENOMIC DNA]</scope>
    <source>
        <strain evidence="2">SAG AM-311-K15</strain>
    </source>
</reference>
<protein>
    <submittedName>
        <fullName evidence="2">Uncharacterized protein</fullName>
    </submittedName>
</protein>
<sequence length="97" mass="11190">MVRVPLSFDRRHFVPIPRQSLTWERLESTRPSVERVNSRLDTSFMFEHHFIRGFSKMHLRVGLALVVMLAMALGSIKAGQHKRMRSLVLPAPLLKVA</sequence>
<gene>
    <name evidence="2" type="ORF">ACFL27_10385</name>
</gene>
<dbReference type="Proteomes" id="UP001594351">
    <property type="component" value="Unassembled WGS sequence"/>
</dbReference>